<evidence type="ECO:0000313" key="2">
    <source>
        <dbReference type="EMBL" id="KAL1519544.1"/>
    </source>
</evidence>
<keyword evidence="1" id="KW-0732">Signal</keyword>
<dbReference type="Proteomes" id="UP001515480">
    <property type="component" value="Unassembled WGS sequence"/>
</dbReference>
<organism evidence="2 3">
    <name type="scientific">Prymnesium parvum</name>
    <name type="common">Toxic golden alga</name>
    <dbReference type="NCBI Taxonomy" id="97485"/>
    <lineage>
        <taxon>Eukaryota</taxon>
        <taxon>Haptista</taxon>
        <taxon>Haptophyta</taxon>
        <taxon>Prymnesiophyceae</taxon>
        <taxon>Prymnesiales</taxon>
        <taxon>Prymnesiaceae</taxon>
        <taxon>Prymnesium</taxon>
    </lineage>
</organism>
<dbReference type="AlphaFoldDB" id="A0AB34JCR8"/>
<evidence type="ECO:0000256" key="1">
    <source>
        <dbReference type="SAM" id="SignalP"/>
    </source>
</evidence>
<feature type="signal peptide" evidence="1">
    <location>
        <begin position="1"/>
        <end position="19"/>
    </location>
</feature>
<reference evidence="2 3" key="1">
    <citation type="journal article" date="2024" name="Science">
        <title>Giant polyketide synthase enzymes in the biosynthesis of giant marine polyether toxins.</title>
        <authorList>
            <person name="Fallon T.R."/>
            <person name="Shende V.V."/>
            <person name="Wierzbicki I.H."/>
            <person name="Pendleton A.L."/>
            <person name="Watervoot N.F."/>
            <person name="Auber R.P."/>
            <person name="Gonzalez D.J."/>
            <person name="Wisecaver J.H."/>
            <person name="Moore B.S."/>
        </authorList>
    </citation>
    <scope>NUCLEOTIDE SEQUENCE [LARGE SCALE GENOMIC DNA]</scope>
    <source>
        <strain evidence="2 3">12B1</strain>
    </source>
</reference>
<comment type="caution">
    <text evidence="2">The sequence shown here is derived from an EMBL/GenBank/DDBJ whole genome shotgun (WGS) entry which is preliminary data.</text>
</comment>
<gene>
    <name evidence="2" type="ORF">AB1Y20_023059</name>
</gene>
<protein>
    <submittedName>
        <fullName evidence="2">Uncharacterized protein</fullName>
    </submittedName>
</protein>
<accession>A0AB34JCR8</accession>
<evidence type="ECO:0000313" key="3">
    <source>
        <dbReference type="Proteomes" id="UP001515480"/>
    </source>
</evidence>
<name>A0AB34JCR8_PRYPA</name>
<proteinExistence type="predicted"/>
<sequence length="350" mass="38245">MVWRFIPLMLLVSVSSSRAYVLALSVSRAHKTPNSLQGAADSNAPTRPADHSVDRLGRIVPVLNAASSTIESVKNEQDVLKSAVRQQLSLLKDRLSIMHAQNMELTTVLHQTSTALQETLGESSQLSEKVQELSRDLMERDATATSLGVKVNTLETTVQSQARQLLATTEQVTSQGRKLEAIIAEAAAAQNVLDIAISTLDQMKCEALEMFAEQDARISSAEAMTATAHQQLELLQRQARMKDVRIASMVSEASAADSSVDEVINSIEELRHDAVQIFNEKDNEVASAKALALEEARKAAQLESAMKAKDAELATVYTQAEVARSTARGTIEEMRNILDLITEMKTVLEY</sequence>
<dbReference type="EMBL" id="JBGBPQ010000009">
    <property type="protein sequence ID" value="KAL1519544.1"/>
    <property type="molecule type" value="Genomic_DNA"/>
</dbReference>
<feature type="chain" id="PRO_5044230348" evidence="1">
    <location>
        <begin position="20"/>
        <end position="350"/>
    </location>
</feature>
<keyword evidence="3" id="KW-1185">Reference proteome</keyword>